<evidence type="ECO:0000256" key="1">
    <source>
        <dbReference type="SAM" id="MobiDB-lite"/>
    </source>
</evidence>
<accession>A0ABP1BLI4</accession>
<reference evidence="2" key="1">
    <citation type="submission" date="2024-03" db="EMBL/GenBank/DDBJ databases">
        <authorList>
            <consortium name="ELIXIR-Norway"/>
            <consortium name="Elixir Norway"/>
        </authorList>
    </citation>
    <scope>NUCLEOTIDE SEQUENCE</scope>
</reference>
<dbReference type="EMBL" id="OZ023706">
    <property type="protein sequence ID" value="CAK9876142.1"/>
    <property type="molecule type" value="Genomic_DNA"/>
</dbReference>
<feature type="compositionally biased region" description="Low complexity" evidence="1">
    <location>
        <begin position="7"/>
        <end position="17"/>
    </location>
</feature>
<gene>
    <name evidence="2" type="ORF">CSSPJE1EN2_LOCUS18364</name>
</gene>
<sequence>MTKEDVVSTSDSDTGTDGSEHCDSKSNQLRQIDCEDEFREAKLEELVRSEGPQEILQLILQEQIEGFMDEKITDADDYADWMKWVSDAEQGR</sequence>
<protein>
    <submittedName>
        <fullName evidence="2">Uncharacterized protein</fullName>
    </submittedName>
</protein>
<feature type="region of interest" description="Disordered" evidence="1">
    <location>
        <begin position="1"/>
        <end position="29"/>
    </location>
</feature>
<evidence type="ECO:0000313" key="3">
    <source>
        <dbReference type="Proteomes" id="UP001497522"/>
    </source>
</evidence>
<dbReference type="Proteomes" id="UP001497522">
    <property type="component" value="Chromosome 5"/>
</dbReference>
<evidence type="ECO:0000313" key="2">
    <source>
        <dbReference type="EMBL" id="CAK9876142.1"/>
    </source>
</evidence>
<keyword evidence="3" id="KW-1185">Reference proteome</keyword>
<name>A0ABP1BLI4_9BRYO</name>
<organism evidence="2 3">
    <name type="scientific">Sphagnum jensenii</name>
    <dbReference type="NCBI Taxonomy" id="128206"/>
    <lineage>
        <taxon>Eukaryota</taxon>
        <taxon>Viridiplantae</taxon>
        <taxon>Streptophyta</taxon>
        <taxon>Embryophyta</taxon>
        <taxon>Bryophyta</taxon>
        <taxon>Sphagnophytina</taxon>
        <taxon>Sphagnopsida</taxon>
        <taxon>Sphagnales</taxon>
        <taxon>Sphagnaceae</taxon>
        <taxon>Sphagnum</taxon>
    </lineage>
</organism>
<proteinExistence type="predicted"/>